<dbReference type="InterPro" id="IPR005814">
    <property type="entry name" value="Aminotrans_3"/>
</dbReference>
<evidence type="ECO:0000313" key="1">
    <source>
        <dbReference type="EMBL" id="EHP39606.1"/>
    </source>
</evidence>
<dbReference type="Pfam" id="PF00202">
    <property type="entry name" value="Aminotran_3"/>
    <property type="match status" value="1"/>
</dbReference>
<dbReference type="GO" id="GO:0008483">
    <property type="term" value="F:transaminase activity"/>
    <property type="evidence" value="ECO:0007669"/>
    <property type="project" value="UniProtKB-KW"/>
</dbReference>
<accession>H1SCW0</accession>
<name>H1SCW0_9BURK</name>
<comment type="caution">
    <text evidence="1">The sequence shown here is derived from an EMBL/GenBank/DDBJ whole genome shotgun (WGS) entry which is preliminary data.</text>
</comment>
<organism evidence="1 2">
    <name type="scientific">Cupriavidus basilensis OR16</name>
    <dbReference type="NCBI Taxonomy" id="1127483"/>
    <lineage>
        <taxon>Bacteria</taxon>
        <taxon>Pseudomonadati</taxon>
        <taxon>Pseudomonadota</taxon>
        <taxon>Betaproteobacteria</taxon>
        <taxon>Burkholderiales</taxon>
        <taxon>Burkholderiaceae</taxon>
        <taxon>Cupriavidus</taxon>
    </lineage>
</organism>
<dbReference type="GO" id="GO:0030170">
    <property type="term" value="F:pyridoxal phosphate binding"/>
    <property type="evidence" value="ECO:0007669"/>
    <property type="project" value="InterPro"/>
</dbReference>
<dbReference type="PATRIC" id="fig|1127483.3.peg.6062"/>
<dbReference type="RefSeq" id="WP_006161729.1">
    <property type="nucleotide sequence ID" value="NZ_AHJE01000086.1"/>
</dbReference>
<dbReference type="InterPro" id="IPR015422">
    <property type="entry name" value="PyrdxlP-dep_Trfase_small"/>
</dbReference>
<evidence type="ECO:0000313" key="2">
    <source>
        <dbReference type="Proteomes" id="UP000005808"/>
    </source>
</evidence>
<sequence>MGEVRGVGLLGAIELAAEPAARRAFDPALKAGARLAQLAQEQGLIVRAMGDTIAFCPPLIITEAQIDELFARFARAMAALERELPASGNGSDGSNGANQAAA</sequence>
<keyword evidence="1" id="KW-0032">Aminotransferase</keyword>
<dbReference type="InterPro" id="IPR015424">
    <property type="entry name" value="PyrdxlP-dep_Trfase"/>
</dbReference>
<dbReference type="SUPFAM" id="SSF53383">
    <property type="entry name" value="PLP-dependent transferases"/>
    <property type="match status" value="1"/>
</dbReference>
<dbReference type="AlphaFoldDB" id="H1SCW0"/>
<keyword evidence="1" id="KW-0808">Transferase</keyword>
<dbReference type="Proteomes" id="UP000005808">
    <property type="component" value="Unassembled WGS sequence"/>
</dbReference>
<protein>
    <submittedName>
        <fullName evidence="1">Aminotransferase</fullName>
    </submittedName>
</protein>
<gene>
    <name evidence="1" type="ORF">OR16_30364</name>
</gene>
<dbReference type="Gene3D" id="3.90.1150.10">
    <property type="entry name" value="Aspartate Aminotransferase, domain 1"/>
    <property type="match status" value="1"/>
</dbReference>
<proteinExistence type="predicted"/>
<dbReference type="EMBL" id="AHJE01000086">
    <property type="protein sequence ID" value="EHP39606.1"/>
    <property type="molecule type" value="Genomic_DNA"/>
</dbReference>
<reference evidence="1 2" key="1">
    <citation type="journal article" date="2012" name="J. Bacteriol.">
        <title>De Novo Genome Project of Cupriavidus basilensis OR16.</title>
        <authorList>
            <person name="Cserhati M."/>
            <person name="Kriszt B."/>
            <person name="Szoboszlay S."/>
            <person name="Toth A."/>
            <person name="Szabo I."/>
            <person name="Tancsics A."/>
            <person name="Nagy I."/>
            <person name="Horvath B."/>
            <person name="Nagy I."/>
            <person name="Kukolya J."/>
        </authorList>
    </citation>
    <scope>NUCLEOTIDE SEQUENCE [LARGE SCALE GENOMIC DNA]</scope>
    <source>
        <strain evidence="1 2">OR16</strain>
    </source>
</reference>